<comment type="caution">
    <text evidence="2">The sequence shown here is derived from an EMBL/GenBank/DDBJ whole genome shotgun (WGS) entry which is preliminary data.</text>
</comment>
<dbReference type="AlphaFoldDB" id="A0AAV7YJX3"/>
<accession>A0AAV7YJX3</accession>
<reference evidence="2" key="1">
    <citation type="submission" date="2022-08" db="EMBL/GenBank/DDBJ databases">
        <title>Novel sulphate-reducing endosymbionts in the free-living metamonad Anaeramoeba.</title>
        <authorList>
            <person name="Jerlstrom-Hultqvist J."/>
            <person name="Cepicka I."/>
            <person name="Gallot-Lavallee L."/>
            <person name="Salas-Leiva D."/>
            <person name="Curtis B.A."/>
            <person name="Zahonova K."/>
            <person name="Pipaliya S."/>
            <person name="Dacks J."/>
            <person name="Roger A.J."/>
        </authorList>
    </citation>
    <scope>NUCLEOTIDE SEQUENCE</scope>
    <source>
        <strain evidence="2">Busselton2</strain>
    </source>
</reference>
<dbReference type="Proteomes" id="UP001146793">
    <property type="component" value="Unassembled WGS sequence"/>
</dbReference>
<feature type="region of interest" description="Disordered" evidence="1">
    <location>
        <begin position="271"/>
        <end position="296"/>
    </location>
</feature>
<organism evidence="2 3">
    <name type="scientific">Anaeramoeba flamelloides</name>
    <dbReference type="NCBI Taxonomy" id="1746091"/>
    <lineage>
        <taxon>Eukaryota</taxon>
        <taxon>Metamonada</taxon>
        <taxon>Anaeramoebidae</taxon>
        <taxon>Anaeramoeba</taxon>
    </lineage>
</organism>
<evidence type="ECO:0000313" key="2">
    <source>
        <dbReference type="EMBL" id="KAJ3429779.1"/>
    </source>
</evidence>
<name>A0AAV7YJX3_9EUKA</name>
<gene>
    <name evidence="2" type="ORF">M0812_25139</name>
</gene>
<evidence type="ECO:0000313" key="3">
    <source>
        <dbReference type="Proteomes" id="UP001146793"/>
    </source>
</evidence>
<sequence>MTVSIKKESKYSHLLKDGETLIAEQALLIPFKEDKQICLILTNRRYAKVEMKTQQVKWFRDLWSINNVVLDSDSVYLFHLVSYKTSKSRFRRNSESIHNHLNNRQYLCESEEKRDEIVNFFTQALREYHQRMFELNFIRNPEIYQTHSMLIKINRKGKRQIRCLSFSNISIYNIIIKLRGMKPAKILWKINWTNLSKIILFSNNPLAFAFELHKTHLKNRIKKNKLNNYYTFISQNLREKLLIVEELHLLYFNKTGEQIQIEEKNFHSYLRKNKKKKKKRRRKKKSSQKIKKKNNK</sequence>
<proteinExistence type="predicted"/>
<protein>
    <submittedName>
        <fullName evidence="2">Uncharacterized protein</fullName>
    </submittedName>
</protein>
<evidence type="ECO:0000256" key="1">
    <source>
        <dbReference type="SAM" id="MobiDB-lite"/>
    </source>
</evidence>
<dbReference type="EMBL" id="JANTQA010000057">
    <property type="protein sequence ID" value="KAJ3429779.1"/>
    <property type="molecule type" value="Genomic_DNA"/>
</dbReference>